<dbReference type="EMBL" id="JAWJWF010000045">
    <property type="protein sequence ID" value="KAK6627359.1"/>
    <property type="molecule type" value="Genomic_DNA"/>
</dbReference>
<dbReference type="Proteomes" id="UP001359485">
    <property type="component" value="Unassembled WGS sequence"/>
</dbReference>
<organism evidence="2 3">
    <name type="scientific">Polyplax serrata</name>
    <name type="common">Common mouse louse</name>
    <dbReference type="NCBI Taxonomy" id="468196"/>
    <lineage>
        <taxon>Eukaryota</taxon>
        <taxon>Metazoa</taxon>
        <taxon>Ecdysozoa</taxon>
        <taxon>Arthropoda</taxon>
        <taxon>Hexapoda</taxon>
        <taxon>Insecta</taxon>
        <taxon>Pterygota</taxon>
        <taxon>Neoptera</taxon>
        <taxon>Paraneoptera</taxon>
        <taxon>Psocodea</taxon>
        <taxon>Troctomorpha</taxon>
        <taxon>Phthiraptera</taxon>
        <taxon>Anoplura</taxon>
        <taxon>Polyplacidae</taxon>
        <taxon>Polyplax</taxon>
    </lineage>
</organism>
<feature type="compositionally biased region" description="Basic and acidic residues" evidence="1">
    <location>
        <begin position="1"/>
        <end position="20"/>
    </location>
</feature>
<feature type="region of interest" description="Disordered" evidence="1">
    <location>
        <begin position="1"/>
        <end position="47"/>
    </location>
</feature>
<protein>
    <submittedName>
        <fullName evidence="2">Uncharacterized protein</fullName>
    </submittedName>
</protein>
<proteinExistence type="predicted"/>
<evidence type="ECO:0000256" key="1">
    <source>
        <dbReference type="SAM" id="MobiDB-lite"/>
    </source>
</evidence>
<evidence type="ECO:0000313" key="3">
    <source>
        <dbReference type="Proteomes" id="UP001359485"/>
    </source>
</evidence>
<keyword evidence="3" id="KW-1185">Reference proteome</keyword>
<gene>
    <name evidence="2" type="ORF">RUM44_009836</name>
</gene>
<sequence>MESREKLPEKENNNDTEREGGTGSRRSRRKRYGAGSPAFPSPSSPFLQEIHPVTVVLLRLDRDKAVQIRMRSRRDPKVPNALMRLDRLR</sequence>
<name>A0ABR1ATS9_POLSC</name>
<reference evidence="2 3" key="1">
    <citation type="submission" date="2023-09" db="EMBL/GenBank/DDBJ databases">
        <title>Genomes of two closely related lineages of the louse Polyplax serrata with different host specificities.</title>
        <authorList>
            <person name="Martinu J."/>
            <person name="Tarabai H."/>
            <person name="Stefka J."/>
            <person name="Hypsa V."/>
        </authorList>
    </citation>
    <scope>NUCLEOTIDE SEQUENCE [LARGE SCALE GENOMIC DNA]</scope>
    <source>
        <strain evidence="2">98ZLc_SE</strain>
    </source>
</reference>
<evidence type="ECO:0000313" key="2">
    <source>
        <dbReference type="EMBL" id="KAK6627359.1"/>
    </source>
</evidence>
<comment type="caution">
    <text evidence="2">The sequence shown here is derived from an EMBL/GenBank/DDBJ whole genome shotgun (WGS) entry which is preliminary data.</text>
</comment>
<accession>A0ABR1ATS9</accession>